<dbReference type="OrthoDB" id="6771640at2759"/>
<evidence type="ECO:0000259" key="2">
    <source>
        <dbReference type="Pfam" id="PF25273"/>
    </source>
</evidence>
<dbReference type="AlphaFoldDB" id="A0A8B6HFY1"/>
<feature type="compositionally biased region" description="Acidic residues" evidence="1">
    <location>
        <begin position="200"/>
        <end position="217"/>
    </location>
</feature>
<comment type="caution">
    <text evidence="3">The sequence shown here is derived from an EMBL/GenBank/DDBJ whole genome shotgun (WGS) entry which is preliminary data.</text>
</comment>
<proteinExistence type="predicted"/>
<name>A0A8B6HFY1_MYTGA</name>
<dbReference type="Proteomes" id="UP000596742">
    <property type="component" value="Unassembled WGS sequence"/>
</dbReference>
<evidence type="ECO:0000313" key="3">
    <source>
        <dbReference type="EMBL" id="VDI78639.1"/>
    </source>
</evidence>
<dbReference type="InterPro" id="IPR057191">
    <property type="entry name" value="DUF7869"/>
</dbReference>
<dbReference type="PANTHER" id="PTHR33153">
    <property type="entry name" value="MYND-TYPE DOMAIN-CONTAINING PROTEIN"/>
    <property type="match status" value="1"/>
</dbReference>
<organism evidence="3 4">
    <name type="scientific">Mytilus galloprovincialis</name>
    <name type="common">Mediterranean mussel</name>
    <dbReference type="NCBI Taxonomy" id="29158"/>
    <lineage>
        <taxon>Eukaryota</taxon>
        <taxon>Metazoa</taxon>
        <taxon>Spiralia</taxon>
        <taxon>Lophotrochozoa</taxon>
        <taxon>Mollusca</taxon>
        <taxon>Bivalvia</taxon>
        <taxon>Autobranchia</taxon>
        <taxon>Pteriomorphia</taxon>
        <taxon>Mytilida</taxon>
        <taxon>Mytiloidea</taxon>
        <taxon>Mytilidae</taxon>
        <taxon>Mytilinae</taxon>
        <taxon>Mytilus</taxon>
    </lineage>
</organism>
<reference evidence="3" key="1">
    <citation type="submission" date="2018-11" db="EMBL/GenBank/DDBJ databases">
        <authorList>
            <person name="Alioto T."/>
            <person name="Alioto T."/>
        </authorList>
    </citation>
    <scope>NUCLEOTIDE SEQUENCE</scope>
</reference>
<sequence length="833" mass="96940">MLDISNMHLDILKYIQNCSKNIKLMPKIGDPLDSCEDYNDETRNLTEEQRSSLTKYLCDNFQQINLQHPDVPSLIHGTITFILTHRPSNLESGQGFDLTPFLESDDNDGTDSDSGKIENDEFSNGQVFDLTPFLESDDNIDNDDNDDTDSAMIENGGLSNVFDLTPFLDSDDNIGNDDNDDTDSACSEMIEDGGLSNDNSIDENNDDDMDDDEEDDSNTSSCVQSYVDEIPVNREAYQLFPDKIRGDLKSPCLCKQQCSEALFQDENIIYRVQHIRSDLQGYRQGEKRSTKILELMRNTMYKDKKKERKHNFHGKIICMRKWTDLLGISIATYYRIYKLLKKDIMVVEKVRKTHYHNIKGLHAVAFMDNFIDEYGDPSPERDVMLLPDCINIKYMYDEYRTIPGLCIKERRFYQLFSENFEKIVSFVKTKNINPCDICMKVKMEMHKLKDAVKKDQLKKDLKVHLDRQRSERRDYYKKKDEACMKSKEVMSIIIDGMDQSKTNIPHFKGWTKPKCGAPALKTHITGCLVHGSQLYLYTDLLQWPHDPNLTITCLVNAITSNTNLLPPKLYVQCDNCGRENKNKYVIGFLGYLCLSGYVKEAYLSFLLKGHTHEDIDQRFSVISHRLRRVNAMTLPQLQKEIESSFHDKPHQEVLACVRDVKSWLDNSLCEMSFHSFQHQFWLYCDRPNHVTLKYRKFSTDSWLPEAGQNQIELFDLDITGNNTIPQGIPKLCQQHYDDSRIEMARHAVMKMKNFLNFQEYTWWMEFLNNPTKSTPKITRWPLTNLLKMHKIIDIPIQLVQTEDPEPSCISEMLESEGLIREIKTRKGKRKRKE</sequence>
<evidence type="ECO:0000256" key="1">
    <source>
        <dbReference type="SAM" id="MobiDB-lite"/>
    </source>
</evidence>
<feature type="domain" description="DUF7869" evidence="2">
    <location>
        <begin position="515"/>
        <end position="700"/>
    </location>
</feature>
<dbReference type="Pfam" id="PF25273">
    <property type="entry name" value="DUF7869"/>
    <property type="match status" value="1"/>
</dbReference>
<evidence type="ECO:0000313" key="4">
    <source>
        <dbReference type="Proteomes" id="UP000596742"/>
    </source>
</evidence>
<feature type="region of interest" description="Disordered" evidence="1">
    <location>
        <begin position="94"/>
        <end position="155"/>
    </location>
</feature>
<feature type="region of interest" description="Disordered" evidence="1">
    <location>
        <begin position="169"/>
        <end position="221"/>
    </location>
</feature>
<keyword evidence="4" id="KW-1185">Reference proteome</keyword>
<gene>
    <name evidence="3" type="ORF">MGAL_10B018821</name>
</gene>
<feature type="compositionally biased region" description="Acidic residues" evidence="1">
    <location>
        <begin position="135"/>
        <end position="149"/>
    </location>
</feature>
<dbReference type="EMBL" id="UYJE01009992">
    <property type="protein sequence ID" value="VDI78639.1"/>
    <property type="molecule type" value="Genomic_DNA"/>
</dbReference>
<protein>
    <recommendedName>
        <fullName evidence="2">DUF7869 domain-containing protein</fullName>
    </recommendedName>
</protein>
<feature type="compositionally biased region" description="Acidic residues" evidence="1">
    <location>
        <begin position="169"/>
        <end position="183"/>
    </location>
</feature>
<accession>A0A8B6HFY1</accession>
<dbReference type="PANTHER" id="PTHR33153:SF3">
    <property type="entry name" value="TRAFFICKING PROTEIN PARTICLE COMPLEX SUBUNIT 11 DOMAIN-CONTAINING PROTEIN"/>
    <property type="match status" value="1"/>
</dbReference>